<keyword evidence="2" id="KW-1185">Reference proteome</keyword>
<proteinExistence type="predicted"/>
<protein>
    <submittedName>
        <fullName evidence="1">Uncharacterized protein</fullName>
    </submittedName>
</protein>
<keyword evidence="1" id="KW-0614">Plasmid</keyword>
<accession>I4BRX2</accession>
<evidence type="ECO:0000313" key="2">
    <source>
        <dbReference type="Proteomes" id="UP000006057"/>
    </source>
</evidence>
<evidence type="ECO:0000313" key="1">
    <source>
        <dbReference type="EMBL" id="AFM20029.1"/>
    </source>
</evidence>
<dbReference type="AlphaFoldDB" id="I4BRX2"/>
<dbReference type="HOGENOM" id="CLU_564774_0_0_11"/>
<dbReference type="Proteomes" id="UP000006057">
    <property type="component" value="Plasmid pMYCCH.01"/>
</dbReference>
<dbReference type="KEGG" id="mcb:Mycch_5352"/>
<geneLocation type="plasmid" evidence="1 2">
    <name>pMYCCH.01</name>
</geneLocation>
<dbReference type="RefSeq" id="WP_014805323.1">
    <property type="nucleotide sequence ID" value="NC_018022.1"/>
</dbReference>
<dbReference type="OrthoDB" id="4603958at2"/>
<dbReference type="PATRIC" id="fig|710421.3.peg.5342"/>
<reference evidence="1 2" key="1">
    <citation type="submission" date="2012-06" db="EMBL/GenBank/DDBJ databases">
        <title>Complete sequence of plasmid 1 of Mycobacterium chubuense NBB4.</title>
        <authorList>
            <consortium name="US DOE Joint Genome Institute"/>
            <person name="Lucas S."/>
            <person name="Han J."/>
            <person name="Lapidus A."/>
            <person name="Cheng J.-F."/>
            <person name="Goodwin L."/>
            <person name="Pitluck S."/>
            <person name="Peters L."/>
            <person name="Mikhailova N."/>
            <person name="Teshima H."/>
            <person name="Detter J.C."/>
            <person name="Han C."/>
            <person name="Tapia R."/>
            <person name="Land M."/>
            <person name="Hauser L."/>
            <person name="Kyrpides N."/>
            <person name="Ivanova N."/>
            <person name="Pagani I."/>
            <person name="Mattes T."/>
            <person name="Holmes A."/>
            <person name="Rutledge P."/>
            <person name="Paulsen I."/>
            <person name="Coleman N."/>
            <person name="Woyke T."/>
        </authorList>
    </citation>
    <scope>NUCLEOTIDE SEQUENCE [LARGE SCALE GENOMIC DNA]</scope>
    <source>
        <strain evidence="1 2">NBB4</strain>
        <plasmid evidence="1 2">pMYCCH.01</plasmid>
    </source>
</reference>
<sequence>MFRAIGKCVITGLLLDEVGQLLDATDTVLRPRMTRLHEAGHRTSVSTMFASVYAVQHPRAADALPAAYICGTIDTSRMWGKITDTETGYAARMWRPNPSWGQLHVAALLSRPLRHPEDAAGVLDLLRAGWRAGGYHLHLELLEAARFAHRALPAVDRDAVADFLDTLDVSYNIGLSSLLLEVLGLYERIEPIAALDEIHAEIAAVIADPSDHSQRAAAAALVSKQYEDERVFGPYGEAVMTLPLDQRLTLFAMAALSPGELLGFGYPDAVSELADNITRTDDLTGRAIAETARRLRTDAFSRQDAVAAHLHALRGWAKVCDKLPHPGPPDDDPAAELLVSIWRMIDNLLFPLLRGDQVPPATAHFLWEQLHERCAGPTAAILCDIRRVLVPGYNSDTTFSPHDLLVTAYPEQIRTLLEWVLIHRDQVAGWPEPNIAEYLIETLSKVGVESTAAMLRHYVPDTEIGPAAITAIKAIETRCEAPS</sequence>
<organism evidence="1 2">
    <name type="scientific">Mycolicibacterium chubuense (strain NBB4)</name>
    <name type="common">Mycobacterium chubuense</name>
    <dbReference type="NCBI Taxonomy" id="710421"/>
    <lineage>
        <taxon>Bacteria</taxon>
        <taxon>Bacillati</taxon>
        <taxon>Actinomycetota</taxon>
        <taxon>Actinomycetes</taxon>
        <taxon>Mycobacteriales</taxon>
        <taxon>Mycobacteriaceae</taxon>
        <taxon>Mycolicibacterium</taxon>
    </lineage>
</organism>
<gene>
    <name evidence="1" type="ordered locus">Mycch_5352</name>
</gene>
<name>I4BRX2_MYCCN</name>
<dbReference type="EMBL" id="CP003054">
    <property type="protein sequence ID" value="AFM20029.1"/>
    <property type="molecule type" value="Genomic_DNA"/>
</dbReference>